<comment type="caution">
    <text evidence="1">The sequence shown here is derived from an EMBL/GenBank/DDBJ whole genome shotgun (WGS) entry which is preliminary data.</text>
</comment>
<organism evidence="1 2">
    <name type="scientific">Molorchus minor</name>
    <dbReference type="NCBI Taxonomy" id="1323400"/>
    <lineage>
        <taxon>Eukaryota</taxon>
        <taxon>Metazoa</taxon>
        <taxon>Ecdysozoa</taxon>
        <taxon>Arthropoda</taxon>
        <taxon>Hexapoda</taxon>
        <taxon>Insecta</taxon>
        <taxon>Pterygota</taxon>
        <taxon>Neoptera</taxon>
        <taxon>Endopterygota</taxon>
        <taxon>Coleoptera</taxon>
        <taxon>Polyphaga</taxon>
        <taxon>Cucujiformia</taxon>
        <taxon>Chrysomeloidea</taxon>
        <taxon>Cerambycidae</taxon>
        <taxon>Lamiinae</taxon>
        <taxon>Monochamini</taxon>
        <taxon>Molorchus</taxon>
    </lineage>
</organism>
<dbReference type="EMBL" id="JAPWTJ010001354">
    <property type="protein sequence ID" value="KAJ8972383.1"/>
    <property type="molecule type" value="Genomic_DNA"/>
</dbReference>
<evidence type="ECO:0000313" key="2">
    <source>
        <dbReference type="Proteomes" id="UP001162164"/>
    </source>
</evidence>
<reference evidence="1" key="1">
    <citation type="journal article" date="2023" name="Insect Mol. Biol.">
        <title>Genome sequencing provides insights into the evolution of gene families encoding plant cell wall-degrading enzymes in longhorned beetles.</title>
        <authorList>
            <person name="Shin N.R."/>
            <person name="Okamura Y."/>
            <person name="Kirsch R."/>
            <person name="Pauchet Y."/>
        </authorList>
    </citation>
    <scope>NUCLEOTIDE SEQUENCE</scope>
    <source>
        <strain evidence="1">MMC_N1</strain>
    </source>
</reference>
<evidence type="ECO:0000313" key="1">
    <source>
        <dbReference type="EMBL" id="KAJ8972383.1"/>
    </source>
</evidence>
<keyword evidence="2" id="KW-1185">Reference proteome</keyword>
<sequence>MTIPETIRVLPIFPELSRSLKPPCEESIATIPETIRDLSTFPEFSRSLKPSYEESIATVSVAIRELPNLTTATTQIAKRVTAYPLVINRASTKPGLADPVAVAVDSREAPQHTIEIKAITCQFFPYHN</sequence>
<gene>
    <name evidence="1" type="ORF">NQ317_000593</name>
</gene>
<proteinExistence type="predicted"/>
<protein>
    <submittedName>
        <fullName evidence="1">Uncharacterized protein</fullName>
    </submittedName>
</protein>
<dbReference type="Proteomes" id="UP001162164">
    <property type="component" value="Unassembled WGS sequence"/>
</dbReference>
<name>A0ABQ9J3E1_9CUCU</name>
<accession>A0ABQ9J3E1</accession>